<keyword evidence="9" id="KW-0906">Nuclear pore complex</keyword>
<evidence type="ECO:0000256" key="6">
    <source>
        <dbReference type="ARBA" id="ARBA00022816"/>
    </source>
</evidence>
<proteinExistence type="inferred from homology"/>
<feature type="compositionally biased region" description="Polar residues" evidence="15">
    <location>
        <begin position="189"/>
        <end position="229"/>
    </location>
</feature>
<evidence type="ECO:0000256" key="8">
    <source>
        <dbReference type="ARBA" id="ARBA00023010"/>
    </source>
</evidence>
<keyword evidence="7" id="KW-0653">Protein transport</keyword>
<feature type="region of interest" description="Disordered" evidence="15">
    <location>
        <begin position="148"/>
        <end position="468"/>
    </location>
</feature>
<comment type="similarity">
    <text evidence="4">Belongs to the nucleoporin NSP1/NUP62 family.</text>
</comment>
<reference evidence="17 18" key="1">
    <citation type="submission" date="2018-12" db="EMBL/GenBank/DDBJ databases">
        <authorList>
            <person name="Tiukova I."/>
            <person name="Dainat J."/>
        </authorList>
    </citation>
    <scope>NUCLEOTIDE SEQUENCE [LARGE SCALE GENOMIC DNA]</scope>
</reference>
<dbReference type="STRING" id="13370.A0A448YRI8"/>
<dbReference type="GO" id="GO:0006606">
    <property type="term" value="P:protein import into nucleus"/>
    <property type="evidence" value="ECO:0007669"/>
    <property type="project" value="TreeGrafter"/>
</dbReference>
<evidence type="ECO:0000256" key="4">
    <source>
        <dbReference type="ARBA" id="ARBA00005911"/>
    </source>
</evidence>
<evidence type="ECO:0000256" key="5">
    <source>
        <dbReference type="ARBA" id="ARBA00022448"/>
    </source>
</evidence>
<feature type="compositionally biased region" description="Low complexity" evidence="15">
    <location>
        <begin position="19"/>
        <end position="37"/>
    </location>
</feature>
<evidence type="ECO:0000256" key="2">
    <source>
        <dbReference type="ARBA" id="ARBA00004567"/>
    </source>
</evidence>
<evidence type="ECO:0000256" key="3">
    <source>
        <dbReference type="ARBA" id="ARBA00004620"/>
    </source>
</evidence>
<dbReference type="FunFam" id="1.20.5.170:FF:000040">
    <property type="entry name" value="Nuclear pore glycoprotein p62"/>
    <property type="match status" value="1"/>
</dbReference>
<dbReference type="InParanoid" id="A0A448YRI8"/>
<comment type="subcellular location">
    <subcellularLocation>
        <location evidence="1">Nucleus membrane</location>
        <topology evidence="1">Peripheral membrane protein</topology>
        <orientation evidence="1">Cytoplasmic side</orientation>
    </subcellularLocation>
    <subcellularLocation>
        <location evidence="3">Nucleus membrane</location>
        <topology evidence="3">Peripheral membrane protein</topology>
        <orientation evidence="3">Nucleoplasmic side</orientation>
    </subcellularLocation>
    <subcellularLocation>
        <location evidence="2">Nucleus</location>
        <location evidence="2">Nuclear pore complex</location>
    </subcellularLocation>
</comment>
<dbReference type="PANTHER" id="PTHR12084">
    <property type="entry name" value="NUCLEAR PORE GLYCOPROTEIN P62-RELATED"/>
    <property type="match status" value="1"/>
</dbReference>
<dbReference type="GO" id="GO:0031965">
    <property type="term" value="C:nuclear membrane"/>
    <property type="evidence" value="ECO:0007669"/>
    <property type="project" value="UniProtKB-SubCell"/>
</dbReference>
<evidence type="ECO:0000256" key="13">
    <source>
        <dbReference type="ARBA" id="ARBA00081079"/>
    </source>
</evidence>
<dbReference type="GO" id="GO:0044613">
    <property type="term" value="C:nuclear pore central transport channel"/>
    <property type="evidence" value="ECO:0007669"/>
    <property type="project" value="TreeGrafter"/>
</dbReference>
<evidence type="ECO:0000256" key="15">
    <source>
        <dbReference type="SAM" id="MobiDB-lite"/>
    </source>
</evidence>
<evidence type="ECO:0000256" key="7">
    <source>
        <dbReference type="ARBA" id="ARBA00022927"/>
    </source>
</evidence>
<feature type="compositionally biased region" description="Low complexity" evidence="15">
    <location>
        <begin position="173"/>
        <end position="187"/>
    </location>
</feature>
<dbReference type="Proteomes" id="UP000290900">
    <property type="component" value="Unassembled WGS sequence"/>
</dbReference>
<keyword evidence="10" id="KW-0539">Nucleus</keyword>
<dbReference type="GO" id="GO:0006405">
    <property type="term" value="P:RNA export from nucleus"/>
    <property type="evidence" value="ECO:0007669"/>
    <property type="project" value="TreeGrafter"/>
</dbReference>
<feature type="compositionally biased region" description="Polar residues" evidence="15">
    <location>
        <begin position="368"/>
        <end position="378"/>
    </location>
</feature>
<dbReference type="GO" id="GO:0051028">
    <property type="term" value="P:mRNA transport"/>
    <property type="evidence" value="ECO:0007669"/>
    <property type="project" value="UniProtKB-KW"/>
</dbReference>
<protein>
    <recommendedName>
        <fullName evidence="11">Nucleoporin NSP1</fullName>
    </recommendedName>
    <alternativeName>
        <fullName evidence="12">Nuclear pore protein NSP1</fullName>
    </alternativeName>
    <alternativeName>
        <fullName evidence="13">Nucleoskeletal-like protein</fullName>
    </alternativeName>
</protein>
<keyword evidence="18" id="KW-1185">Reference proteome</keyword>
<keyword evidence="5" id="KW-0813">Transport</keyword>
<feature type="compositionally biased region" description="Polar residues" evidence="15">
    <location>
        <begin position="350"/>
        <end position="360"/>
    </location>
</feature>
<sequence length="706" mass="72939">MTPSIPAFGNTGTGFSFGATNQVNQNSQTNSSGNSGFSFGGGNTNNVNNTPATQNTGFSFGNNNNNASASTTGSTFQFGQNNSSNGAAASKPAFTFGGNSAPLNSNSNSNININNSNNSGSKPAFTFGGVNSSANSNTSNANTSSGFSFGTSGSTKASTPAGGFNFSNATNKPSTPTASSGSTPAPALNLNTPRPTNSTGTFTFGNLGTDQTKPVPSFSLGNSSNQGTGVANKPTAEKPNFSFGNTSNSSNPSSTSGPSLNFGSVAGKTASLPTGISANPSSNATSSAPPKAAFSFGQGGSKPTSFSLGGQAPKDVKGQAVSFGLSKPESSDKPAAPLGGFSFGAKKGDTSSASGTSNGSRPAFHFSASGSTTPTASVNKDDNAKPQFSFSAGKKDEKKPAGFSFGPKLGSAAGSSAPKKEENKSAFTFGDAPTSKTEEAKPSKAAKPTEDSPKACTSSEKKQSFETNASSIAKAPVKLEDFKPKQISIDNKNLEDLINKWTNQLSSSSKVFGTYSDKIKAWDEVMVSSSEKISKLYSNSLKCEEKQNKIDQTLSYIEKQQEELDALLSGYERQSESLLASIHQSGGSVAVSTTVSATSDASTNNGSDLVLTNDQVRERSYKLAEILEMRLGSLGTNFSSLISEVNEVNDSFNRSLLLSNTKDSDEEGLLEDVLKLLNSHLESLSWIEQSEKSLNEQVERLKKATA</sequence>
<feature type="compositionally biased region" description="Low complexity" evidence="15">
    <location>
        <begin position="44"/>
        <end position="66"/>
    </location>
</feature>
<evidence type="ECO:0000256" key="14">
    <source>
        <dbReference type="SAM" id="Coils"/>
    </source>
</evidence>
<dbReference type="GO" id="GO:0005543">
    <property type="term" value="F:phospholipid binding"/>
    <property type="evidence" value="ECO:0007669"/>
    <property type="project" value="TreeGrafter"/>
</dbReference>
<evidence type="ECO:0000256" key="9">
    <source>
        <dbReference type="ARBA" id="ARBA00023132"/>
    </source>
</evidence>
<organism evidence="17 18">
    <name type="scientific">Brettanomyces naardenensis</name>
    <name type="common">Yeast</name>
    <dbReference type="NCBI Taxonomy" id="13370"/>
    <lineage>
        <taxon>Eukaryota</taxon>
        <taxon>Fungi</taxon>
        <taxon>Dikarya</taxon>
        <taxon>Ascomycota</taxon>
        <taxon>Saccharomycotina</taxon>
        <taxon>Pichiomycetes</taxon>
        <taxon>Pichiales</taxon>
        <taxon>Pichiaceae</taxon>
        <taxon>Brettanomyces</taxon>
    </lineage>
</organism>
<evidence type="ECO:0000313" key="18">
    <source>
        <dbReference type="Proteomes" id="UP000290900"/>
    </source>
</evidence>
<dbReference type="OrthoDB" id="344345at2759"/>
<evidence type="ECO:0000256" key="12">
    <source>
        <dbReference type="ARBA" id="ARBA00078941"/>
    </source>
</evidence>
<feature type="region of interest" description="Disordered" evidence="15">
    <location>
        <begin position="19"/>
        <end position="66"/>
    </location>
</feature>
<evidence type="ECO:0000256" key="10">
    <source>
        <dbReference type="ARBA" id="ARBA00023242"/>
    </source>
</evidence>
<dbReference type="InterPro" id="IPR026010">
    <property type="entry name" value="NSP1/NUP62"/>
</dbReference>
<keyword evidence="8" id="KW-0811">Translocation</keyword>
<evidence type="ECO:0000256" key="1">
    <source>
        <dbReference type="ARBA" id="ARBA00004335"/>
    </source>
</evidence>
<evidence type="ECO:0000256" key="11">
    <source>
        <dbReference type="ARBA" id="ARBA00068864"/>
    </source>
</evidence>
<dbReference type="AlphaFoldDB" id="A0A448YRI8"/>
<keyword evidence="6" id="KW-0509">mRNA transport</keyword>
<keyword evidence="14" id="KW-0175">Coiled coil</keyword>
<feature type="compositionally biased region" description="Basic and acidic residues" evidence="15">
    <location>
        <begin position="436"/>
        <end position="464"/>
    </location>
</feature>
<feature type="domain" description="Nucleoporin NSP1-like C-terminal" evidence="16">
    <location>
        <begin position="482"/>
        <end position="585"/>
    </location>
</feature>
<gene>
    <name evidence="17" type="ORF">BRENAR_LOCUS4254</name>
</gene>
<dbReference type="Pfam" id="PF05064">
    <property type="entry name" value="Nsp1_C"/>
    <property type="match status" value="1"/>
</dbReference>
<dbReference type="GO" id="GO:0017056">
    <property type="term" value="F:structural constituent of nuclear pore"/>
    <property type="evidence" value="ECO:0007669"/>
    <property type="project" value="InterPro"/>
</dbReference>
<accession>A0A448YRI8</accession>
<evidence type="ECO:0000259" key="16">
    <source>
        <dbReference type="Pfam" id="PF05064"/>
    </source>
</evidence>
<dbReference type="InterPro" id="IPR007758">
    <property type="entry name" value="Nucleoporin_NSP1_C"/>
</dbReference>
<name>A0A448YRI8_BRENA</name>
<dbReference type="EMBL" id="CAACVR010000045">
    <property type="protein sequence ID" value="VEU23524.1"/>
    <property type="molecule type" value="Genomic_DNA"/>
</dbReference>
<feature type="compositionally biased region" description="Low complexity" evidence="15">
    <location>
        <begin position="240"/>
        <end position="259"/>
    </location>
</feature>
<feature type="coiled-coil region" evidence="14">
    <location>
        <begin position="543"/>
        <end position="577"/>
    </location>
</feature>
<dbReference type="PANTHER" id="PTHR12084:SF0">
    <property type="entry name" value="NUCLEAR PORE GLYCOPROTEIN P62"/>
    <property type="match status" value="1"/>
</dbReference>
<dbReference type="Gene3D" id="1.20.5.170">
    <property type="match status" value="1"/>
</dbReference>
<feature type="compositionally biased region" description="Low complexity" evidence="15">
    <location>
        <begin position="277"/>
        <end position="293"/>
    </location>
</feature>
<evidence type="ECO:0000313" key="17">
    <source>
        <dbReference type="EMBL" id="VEU23524.1"/>
    </source>
</evidence>